<dbReference type="RefSeq" id="WP_344275505.1">
    <property type="nucleotide sequence ID" value="NZ_BAAAMR010000068.1"/>
</dbReference>
<reference evidence="7" key="1">
    <citation type="journal article" date="2019" name="Int. J. Syst. Evol. Microbiol.">
        <title>The Global Catalogue of Microorganisms (GCM) 10K type strain sequencing project: providing services to taxonomists for standard genome sequencing and annotation.</title>
        <authorList>
            <consortium name="The Broad Institute Genomics Platform"/>
            <consortium name="The Broad Institute Genome Sequencing Center for Infectious Disease"/>
            <person name="Wu L."/>
            <person name="Ma J."/>
        </authorList>
    </citation>
    <scope>NUCLEOTIDE SEQUENCE [LARGE SCALE GENOMIC DNA]</scope>
    <source>
        <strain evidence="7">JCM 13850</strain>
    </source>
</reference>
<sequence length="215" mass="23707">MVEVPDTLPARMYLLAYDLRKQKLTARGPQLGYVLRAAALTELFLDGRLEERRGRPVPGTPGEDPYGVLAQISASRPRSWQHWVRKDSRAFVRTVRDELVRDGWIRVRGRRRLGLFPYEEVTVRDPRVVKDLWGGASSALRGRPVAHVNSYDAAAVALAAAGELKSVLPGPERRRHKQRIKELTARSGPAPVAARKALRSQRAAMASGAASGSGS</sequence>
<comment type="caution">
    <text evidence="6">The sequence shown here is derived from an EMBL/GenBank/DDBJ whole genome shotgun (WGS) entry which is preliminary data.</text>
</comment>
<organism evidence="6 7">
    <name type="scientific">Actinomadura napierensis</name>
    <dbReference type="NCBI Taxonomy" id="267854"/>
    <lineage>
        <taxon>Bacteria</taxon>
        <taxon>Bacillati</taxon>
        <taxon>Actinomycetota</taxon>
        <taxon>Actinomycetes</taxon>
        <taxon>Streptosporangiales</taxon>
        <taxon>Thermomonosporaceae</taxon>
        <taxon>Actinomadura</taxon>
    </lineage>
</organism>
<evidence type="ECO:0000256" key="5">
    <source>
        <dbReference type="SAM" id="MobiDB-lite"/>
    </source>
</evidence>
<name>A0ABP5LWJ0_9ACTN</name>
<evidence type="ECO:0000256" key="1">
    <source>
        <dbReference type="ARBA" id="ARBA00004255"/>
    </source>
</evidence>
<accession>A0ABP5LWJ0</accession>
<dbReference type="Proteomes" id="UP001501020">
    <property type="component" value="Unassembled WGS sequence"/>
</dbReference>
<dbReference type="EMBL" id="BAAAMR010000068">
    <property type="protein sequence ID" value="GAA2155425.1"/>
    <property type="molecule type" value="Genomic_DNA"/>
</dbReference>
<gene>
    <name evidence="6" type="ORF">GCM10009727_63360</name>
</gene>
<feature type="region of interest" description="Disordered" evidence="5">
    <location>
        <begin position="182"/>
        <end position="215"/>
    </location>
</feature>
<dbReference type="InterPro" id="IPR038261">
    <property type="entry name" value="GPP34-like_sf"/>
</dbReference>
<evidence type="ECO:0000313" key="7">
    <source>
        <dbReference type="Proteomes" id="UP001501020"/>
    </source>
</evidence>
<evidence type="ECO:0000313" key="6">
    <source>
        <dbReference type="EMBL" id="GAA2155425.1"/>
    </source>
</evidence>
<protein>
    <submittedName>
        <fullName evidence="6">GPP34 family phosphoprotein</fullName>
    </submittedName>
</protein>
<proteinExistence type="predicted"/>
<keyword evidence="4" id="KW-0472">Membrane</keyword>
<dbReference type="Gene3D" id="1.10.3630.10">
    <property type="entry name" value="yeast vps74-n-term truncation variant domain like"/>
    <property type="match status" value="1"/>
</dbReference>
<evidence type="ECO:0000256" key="2">
    <source>
        <dbReference type="ARBA" id="ARBA00023034"/>
    </source>
</evidence>
<dbReference type="Pfam" id="PF05719">
    <property type="entry name" value="GPP34"/>
    <property type="match status" value="1"/>
</dbReference>
<comment type="subcellular location">
    <subcellularLocation>
        <location evidence="1">Golgi apparatus membrane</location>
        <topology evidence="1">Peripheral membrane protein</topology>
        <orientation evidence="1">Cytoplasmic side</orientation>
    </subcellularLocation>
</comment>
<feature type="compositionally biased region" description="Low complexity" evidence="5">
    <location>
        <begin position="203"/>
        <end position="215"/>
    </location>
</feature>
<evidence type="ECO:0000256" key="3">
    <source>
        <dbReference type="ARBA" id="ARBA00023121"/>
    </source>
</evidence>
<evidence type="ECO:0000256" key="4">
    <source>
        <dbReference type="ARBA" id="ARBA00023136"/>
    </source>
</evidence>
<keyword evidence="7" id="KW-1185">Reference proteome</keyword>
<dbReference type="InterPro" id="IPR008628">
    <property type="entry name" value="GPP34-like"/>
</dbReference>
<keyword evidence="3" id="KW-0446">Lipid-binding</keyword>
<keyword evidence="2" id="KW-0333">Golgi apparatus</keyword>